<dbReference type="RefSeq" id="WP_207599408.1">
    <property type="nucleotide sequence ID" value="NZ_JAFNJU010000005.1"/>
</dbReference>
<dbReference type="InterPro" id="IPR050282">
    <property type="entry name" value="Cycloisomerase_2"/>
</dbReference>
<comment type="caution">
    <text evidence="2">The sequence shown here is derived from an EMBL/GenBank/DDBJ whole genome shotgun (WGS) entry which is preliminary data.</text>
</comment>
<evidence type="ECO:0000256" key="1">
    <source>
        <dbReference type="ARBA" id="ARBA00005564"/>
    </source>
</evidence>
<dbReference type="InterPro" id="IPR011048">
    <property type="entry name" value="Haem_d1_sf"/>
</dbReference>
<accession>A0A939KFW3</accession>
<proteinExistence type="inferred from homology"/>
<dbReference type="EMBL" id="JAFNJU010000005">
    <property type="protein sequence ID" value="MBO1264882.1"/>
    <property type="molecule type" value="Genomic_DNA"/>
</dbReference>
<protein>
    <submittedName>
        <fullName evidence="2">Lactonase family protein</fullName>
    </submittedName>
</protein>
<reference evidence="2" key="1">
    <citation type="submission" date="2021-03" db="EMBL/GenBank/DDBJ databases">
        <title>Proteiniclasticum marinus sp. nov., isolated from tidal flat sediment.</title>
        <authorList>
            <person name="Namirimu T."/>
            <person name="Yang J.-A."/>
            <person name="Yang S.-H."/>
            <person name="Kim Y.-J."/>
            <person name="Kwon K.K."/>
        </authorList>
    </citation>
    <scope>NUCLEOTIDE SEQUENCE</scope>
    <source>
        <strain evidence="2">SCR006</strain>
    </source>
</reference>
<gene>
    <name evidence="2" type="ORF">J3A84_07560</name>
</gene>
<dbReference type="Gene3D" id="2.130.10.10">
    <property type="entry name" value="YVTN repeat-like/Quinoprotein amine dehydrogenase"/>
    <property type="match status" value="1"/>
</dbReference>
<dbReference type="InterPro" id="IPR019405">
    <property type="entry name" value="Lactonase_7-beta_prop"/>
</dbReference>
<dbReference type="PANTHER" id="PTHR30344">
    <property type="entry name" value="6-PHOSPHOGLUCONOLACTONASE-RELATED"/>
    <property type="match status" value="1"/>
</dbReference>
<dbReference type="AlphaFoldDB" id="A0A939KFW3"/>
<dbReference type="InterPro" id="IPR015943">
    <property type="entry name" value="WD40/YVTN_repeat-like_dom_sf"/>
</dbReference>
<dbReference type="GO" id="GO:0017057">
    <property type="term" value="F:6-phosphogluconolactonase activity"/>
    <property type="evidence" value="ECO:0007669"/>
    <property type="project" value="TreeGrafter"/>
</dbReference>
<sequence>MKDYNGFIGSYTRKKSKGIRKFRFNAEEFEIENFYQVDDPTYLALSEDGTILYSSMRDKEDHGVLSINLKTDIVDKVLYEKENTPCHVSVFEGHLLASNYHDGNLDLYPLEEQMVRRRIASIKHDGKGPIEKRQDSSHLHFAMKNPHNEDILACDLGTDKVYLYQLSDEGLEKKGELLLPPGSGPRHLTFHRKARFLYVFSELSSEIFVYDFRSGDYILKQVMKTLPENFHGENTGAAVRLTPDNRFLYVSNRGHDSLSGFRVKENHLLERIETVSTEGDHPRDFNISPDGEFLLAANMISHNLTLFKIDRDTGKLLLLKKDITTPEPVSIVFQK</sequence>
<dbReference type="Proteomes" id="UP000664218">
    <property type="component" value="Unassembled WGS sequence"/>
</dbReference>
<name>A0A939KFW3_9CLOT</name>
<keyword evidence="3" id="KW-1185">Reference proteome</keyword>
<organism evidence="2 3">
    <name type="scientific">Proteiniclasticum aestuarii</name>
    <dbReference type="NCBI Taxonomy" id="2817862"/>
    <lineage>
        <taxon>Bacteria</taxon>
        <taxon>Bacillati</taxon>
        <taxon>Bacillota</taxon>
        <taxon>Clostridia</taxon>
        <taxon>Eubacteriales</taxon>
        <taxon>Clostridiaceae</taxon>
        <taxon>Proteiniclasticum</taxon>
    </lineage>
</organism>
<evidence type="ECO:0000313" key="3">
    <source>
        <dbReference type="Proteomes" id="UP000664218"/>
    </source>
</evidence>
<comment type="similarity">
    <text evidence="1">Belongs to the cycloisomerase 2 family.</text>
</comment>
<dbReference type="Pfam" id="PF10282">
    <property type="entry name" value="Lactonase"/>
    <property type="match status" value="1"/>
</dbReference>
<dbReference type="PANTHER" id="PTHR30344:SF1">
    <property type="entry name" value="6-PHOSPHOGLUCONOLACTONASE"/>
    <property type="match status" value="1"/>
</dbReference>
<dbReference type="GO" id="GO:0005829">
    <property type="term" value="C:cytosol"/>
    <property type="evidence" value="ECO:0007669"/>
    <property type="project" value="TreeGrafter"/>
</dbReference>
<evidence type="ECO:0000313" key="2">
    <source>
        <dbReference type="EMBL" id="MBO1264882.1"/>
    </source>
</evidence>
<dbReference type="SUPFAM" id="SSF51004">
    <property type="entry name" value="C-terminal (heme d1) domain of cytochrome cd1-nitrite reductase"/>
    <property type="match status" value="1"/>
</dbReference>